<name>A0A420CMM4_9FLAO</name>
<dbReference type="EMBL" id="RAQH01000011">
    <property type="protein sequence ID" value="RKE79654.1"/>
    <property type="molecule type" value="Genomic_DNA"/>
</dbReference>
<proteinExistence type="predicted"/>
<sequence length="196" mass="22399">MEINDRNQLKEYFKTNKRPTESNFGDLIDSVALKSEAAPIENKPYKVFSAMLSVENNSLDPFNPNYIITHTLLEENTIGELNFEFGRGNEIIISDLSGENRLTFERRLIILGTIREDFNFSSITESARISDDSIRLKFTIKEDDVTLPDPTARPEFYNLPIEIRIYDWMEDQLPFPGGPVSPGVPFPNPSDPIRNP</sequence>
<accession>A0A420CMM4</accession>
<dbReference type="OrthoDB" id="1242818at2"/>
<evidence type="ECO:0000313" key="2">
    <source>
        <dbReference type="Proteomes" id="UP000285906"/>
    </source>
</evidence>
<comment type="caution">
    <text evidence="1">The sequence shown here is derived from an EMBL/GenBank/DDBJ whole genome shotgun (WGS) entry which is preliminary data.</text>
</comment>
<dbReference type="Proteomes" id="UP000285906">
    <property type="component" value="Unassembled WGS sequence"/>
</dbReference>
<gene>
    <name evidence="1" type="ORF">BXY58_3313</name>
</gene>
<reference evidence="1 2" key="1">
    <citation type="submission" date="2018-09" db="EMBL/GenBank/DDBJ databases">
        <title>Genomic Encyclopedia of Archaeal and Bacterial Type Strains, Phase II (KMG-II): from individual species to whole genera.</title>
        <authorList>
            <person name="Goeker M."/>
        </authorList>
    </citation>
    <scope>NUCLEOTIDE SEQUENCE [LARGE SCALE GENOMIC DNA]</scope>
    <source>
        <strain evidence="1 2">DSM 27620</strain>
    </source>
</reference>
<protein>
    <submittedName>
        <fullName evidence="1">Uncharacterized protein</fullName>
    </submittedName>
</protein>
<organism evidence="1 2">
    <name type="scientific">Epilithonimonas arachidiradicis</name>
    <dbReference type="NCBI Taxonomy" id="1617282"/>
    <lineage>
        <taxon>Bacteria</taxon>
        <taxon>Pseudomonadati</taxon>
        <taxon>Bacteroidota</taxon>
        <taxon>Flavobacteriia</taxon>
        <taxon>Flavobacteriales</taxon>
        <taxon>Weeksellaceae</taxon>
        <taxon>Chryseobacterium group</taxon>
        <taxon>Epilithonimonas</taxon>
    </lineage>
</organism>
<dbReference type="AlphaFoldDB" id="A0A420CMM4"/>
<dbReference type="RefSeq" id="WP_120214840.1">
    <property type="nucleotide sequence ID" value="NZ_RAQH01000011.1"/>
</dbReference>
<evidence type="ECO:0000313" key="1">
    <source>
        <dbReference type="EMBL" id="RKE79654.1"/>
    </source>
</evidence>